<accession>A0A917JKT5</accession>
<evidence type="ECO:0000256" key="7">
    <source>
        <dbReference type="ARBA" id="ARBA00047942"/>
    </source>
</evidence>
<proteinExistence type="inferred from homology"/>
<dbReference type="PANTHER" id="PTHR42933">
    <property type="entry name" value="SLR6095 PROTEIN"/>
    <property type="match status" value="1"/>
</dbReference>
<evidence type="ECO:0000256" key="4">
    <source>
        <dbReference type="ARBA" id="ARBA00022679"/>
    </source>
</evidence>
<evidence type="ECO:0000259" key="9">
    <source>
        <dbReference type="Pfam" id="PF12161"/>
    </source>
</evidence>
<dbReference type="InterPro" id="IPR051537">
    <property type="entry name" value="DNA_Adenine_Mtase"/>
</dbReference>
<evidence type="ECO:0000313" key="11">
    <source>
        <dbReference type="Proteomes" id="UP000613743"/>
    </source>
</evidence>
<dbReference type="InterPro" id="IPR003356">
    <property type="entry name" value="DNA_methylase_A-5"/>
</dbReference>
<dbReference type="SUPFAM" id="SSF53335">
    <property type="entry name" value="S-adenosyl-L-methionine-dependent methyltransferases"/>
    <property type="match status" value="1"/>
</dbReference>
<dbReference type="GO" id="GO:0032259">
    <property type="term" value="P:methylation"/>
    <property type="evidence" value="ECO:0007669"/>
    <property type="project" value="UniProtKB-KW"/>
</dbReference>
<dbReference type="InterPro" id="IPR029063">
    <property type="entry name" value="SAM-dependent_MTases_sf"/>
</dbReference>
<evidence type="ECO:0000256" key="1">
    <source>
        <dbReference type="ARBA" id="ARBA00006594"/>
    </source>
</evidence>
<feature type="domain" description="DNA methylase adenine-specific" evidence="8">
    <location>
        <begin position="146"/>
        <end position="451"/>
    </location>
</feature>
<dbReference type="Proteomes" id="UP000613743">
    <property type="component" value="Unassembled WGS sequence"/>
</dbReference>
<dbReference type="InterPro" id="IPR038333">
    <property type="entry name" value="T1MK-like_N_sf"/>
</dbReference>
<comment type="catalytic activity">
    <reaction evidence="7">
        <text>a 2'-deoxyadenosine in DNA + S-adenosyl-L-methionine = an N(6)-methyl-2'-deoxyadenosine in DNA + S-adenosyl-L-homocysteine + H(+)</text>
        <dbReference type="Rhea" id="RHEA:15197"/>
        <dbReference type="Rhea" id="RHEA-COMP:12418"/>
        <dbReference type="Rhea" id="RHEA-COMP:12419"/>
        <dbReference type="ChEBI" id="CHEBI:15378"/>
        <dbReference type="ChEBI" id="CHEBI:57856"/>
        <dbReference type="ChEBI" id="CHEBI:59789"/>
        <dbReference type="ChEBI" id="CHEBI:90615"/>
        <dbReference type="ChEBI" id="CHEBI:90616"/>
        <dbReference type="EC" id="2.1.1.72"/>
    </reaction>
</comment>
<keyword evidence="11" id="KW-1185">Reference proteome</keyword>
<evidence type="ECO:0000256" key="2">
    <source>
        <dbReference type="ARBA" id="ARBA00011900"/>
    </source>
</evidence>
<keyword evidence="6" id="KW-0680">Restriction system</keyword>
<dbReference type="PROSITE" id="PS00092">
    <property type="entry name" value="N6_MTASE"/>
    <property type="match status" value="1"/>
</dbReference>
<dbReference type="InterPro" id="IPR002052">
    <property type="entry name" value="DNA_methylase_N6_adenine_CS"/>
</dbReference>
<organism evidence="10 11">
    <name type="scientific">Shewanella gelidii</name>
    <dbReference type="NCBI Taxonomy" id="1642821"/>
    <lineage>
        <taxon>Bacteria</taxon>
        <taxon>Pseudomonadati</taxon>
        <taxon>Pseudomonadota</taxon>
        <taxon>Gammaproteobacteria</taxon>
        <taxon>Alteromonadales</taxon>
        <taxon>Shewanellaceae</taxon>
        <taxon>Shewanella</taxon>
    </lineage>
</organism>
<dbReference type="GO" id="GO:0009007">
    <property type="term" value="F:site-specific DNA-methyltransferase (adenine-specific) activity"/>
    <property type="evidence" value="ECO:0007669"/>
    <property type="project" value="UniProtKB-EC"/>
</dbReference>
<dbReference type="GO" id="GO:0008170">
    <property type="term" value="F:N-methyltransferase activity"/>
    <property type="evidence" value="ECO:0007669"/>
    <property type="project" value="InterPro"/>
</dbReference>
<dbReference type="Gene3D" id="3.40.50.150">
    <property type="entry name" value="Vaccinia Virus protein VP39"/>
    <property type="match status" value="1"/>
</dbReference>
<dbReference type="Pfam" id="PF02384">
    <property type="entry name" value="N6_Mtase"/>
    <property type="match status" value="1"/>
</dbReference>
<dbReference type="EMBL" id="BMPZ01000001">
    <property type="protein sequence ID" value="GGI68284.1"/>
    <property type="molecule type" value="Genomic_DNA"/>
</dbReference>
<dbReference type="RefSeq" id="WP_229779685.1">
    <property type="nucleotide sequence ID" value="NZ_BMPZ01000001.1"/>
</dbReference>
<comment type="caution">
    <text evidence="10">The sequence shown here is derived from an EMBL/GenBank/DDBJ whole genome shotgun (WGS) entry which is preliminary data.</text>
</comment>
<dbReference type="Gene3D" id="1.20.1260.30">
    <property type="match status" value="1"/>
</dbReference>
<name>A0A917JKT5_9GAMM</name>
<dbReference type="PANTHER" id="PTHR42933:SF3">
    <property type="entry name" value="TYPE I RESTRICTION ENZYME MJAVIII METHYLASE SUBUNIT"/>
    <property type="match status" value="1"/>
</dbReference>
<comment type="similarity">
    <text evidence="1">Belongs to the N(4)/N(6)-methyltransferase family.</text>
</comment>
<dbReference type="Pfam" id="PF12161">
    <property type="entry name" value="HsdM_N"/>
    <property type="match status" value="1"/>
</dbReference>
<evidence type="ECO:0000256" key="5">
    <source>
        <dbReference type="ARBA" id="ARBA00022691"/>
    </source>
</evidence>
<protein>
    <recommendedName>
        <fullName evidence="2">site-specific DNA-methyltransferase (adenine-specific)</fullName>
        <ecNumber evidence="2">2.1.1.72</ecNumber>
    </recommendedName>
</protein>
<dbReference type="PRINTS" id="PR00507">
    <property type="entry name" value="N12N6MTFRASE"/>
</dbReference>
<keyword evidence="4" id="KW-0808">Transferase</keyword>
<evidence type="ECO:0000259" key="8">
    <source>
        <dbReference type="Pfam" id="PF02384"/>
    </source>
</evidence>
<dbReference type="GO" id="GO:0003677">
    <property type="term" value="F:DNA binding"/>
    <property type="evidence" value="ECO:0007669"/>
    <property type="project" value="InterPro"/>
</dbReference>
<reference evidence="10" key="1">
    <citation type="journal article" date="2014" name="Int. J. Syst. Evol. Microbiol.">
        <title>Complete genome sequence of Corynebacterium casei LMG S-19264T (=DSM 44701T), isolated from a smear-ripened cheese.</title>
        <authorList>
            <consortium name="US DOE Joint Genome Institute (JGI-PGF)"/>
            <person name="Walter F."/>
            <person name="Albersmeier A."/>
            <person name="Kalinowski J."/>
            <person name="Ruckert C."/>
        </authorList>
    </citation>
    <scope>NUCLEOTIDE SEQUENCE</scope>
    <source>
        <strain evidence="10">JCM 30804</strain>
    </source>
</reference>
<reference evidence="10" key="2">
    <citation type="submission" date="2020-09" db="EMBL/GenBank/DDBJ databases">
        <authorList>
            <person name="Sun Q."/>
            <person name="Ohkuma M."/>
        </authorList>
    </citation>
    <scope>NUCLEOTIDE SEQUENCE</scope>
    <source>
        <strain evidence="10">JCM 30804</strain>
    </source>
</reference>
<dbReference type="AlphaFoldDB" id="A0A917JKT5"/>
<dbReference type="EC" id="2.1.1.72" evidence="2"/>
<evidence type="ECO:0000256" key="6">
    <source>
        <dbReference type="ARBA" id="ARBA00022747"/>
    </source>
</evidence>
<gene>
    <name evidence="10" type="ORF">GCM10009332_01800</name>
</gene>
<evidence type="ECO:0000256" key="3">
    <source>
        <dbReference type="ARBA" id="ARBA00022603"/>
    </source>
</evidence>
<keyword evidence="3 10" id="KW-0489">Methyltransferase</keyword>
<dbReference type="InterPro" id="IPR022749">
    <property type="entry name" value="D12N6_MeTrfase_N"/>
</dbReference>
<keyword evidence="5" id="KW-0949">S-adenosyl-L-methionine</keyword>
<dbReference type="GO" id="GO:0009307">
    <property type="term" value="P:DNA restriction-modification system"/>
    <property type="evidence" value="ECO:0007669"/>
    <property type="project" value="UniProtKB-KW"/>
</dbReference>
<sequence>MMTQQELEKYLWGAATTLRGTIDAGDYKQYIFPLMFFKRISDVYDEEFDNALAESDGDLEYAAFAENHHFQIPDGAHWQDVREVTTNVGLALQNAMRAIEKANPDTLDGIFGDASWTNKDRLSDAMLTNLIEHYSQHKLNLKNVPDDKLGNAYEYLIKEFADDSGHTAAEFYTNRTVVKLMTMIMDPQPGESVYDPTCGSGGLLLNCALHLKDEGKEYRTLKLYGQEINLLTSAIARMNMFMHGIEEFDIVRGNTLSNPGLLENDELKKFNVILANPPYSIKSWDRGAFENDPFGRNLWGMPPQGCADYAFQQHIQKSLDLGNGRSISLWPHGILFRDSEAEMRKKMIEQDLVECVIGLGPNLFYNSPMEACLLITKTNKEDHKKGKILFINAVKEVRQDKNIGYLDQVHIDKIFNAYSKFESEDNFAVLVDKLEVLDKKANMAINLYVRPDSLVNSEEACFATAYQEWQQSSDNLKQSMEKLFKELD</sequence>
<feature type="domain" description="N6 adenine-specific DNA methyltransferase N-terminal" evidence="9">
    <location>
        <begin position="7"/>
        <end position="133"/>
    </location>
</feature>
<evidence type="ECO:0000313" key="10">
    <source>
        <dbReference type="EMBL" id="GGI68284.1"/>
    </source>
</evidence>